<dbReference type="PANTHER" id="PTHR43191">
    <property type="entry name" value="RRNA METHYLTRANSFERASE 3"/>
    <property type="match status" value="1"/>
</dbReference>
<evidence type="ECO:0000259" key="5">
    <source>
        <dbReference type="Pfam" id="PF22435"/>
    </source>
</evidence>
<dbReference type="Gene3D" id="3.40.1280.10">
    <property type="match status" value="1"/>
</dbReference>
<name>A0ABU3C5Q3_9FLAO</name>
<reference evidence="6 7" key="1">
    <citation type="submission" date="2023-09" db="EMBL/GenBank/DDBJ databases">
        <authorList>
            <person name="Rey-Velasco X."/>
        </authorList>
    </citation>
    <scope>NUCLEOTIDE SEQUENCE [LARGE SCALE GENOMIC DNA]</scope>
    <source>
        <strain evidence="6 7">F363</strain>
    </source>
</reference>
<sequence length="247" mass="27185">MVSKNQIKLIKSLSQKKQRQAKGLFVAEGKKTIAELLDSPLKLGMLFSEEDIFDVPREKFVLLEKGELKKISFLTTPQSALAVFQVPSGFNPEYEALSLVLDGVRDPGNLGTIIRLCDWFGIPELVCSEDTVDCYNPKVVQATMGSIARVKISYVNLTEYLTARPQDLPVFGTFMDGENIYSDPLPQKAMLIMGNEANGISEVVAKQVNQRVAIPQFGKEASAESLNVATATAICLSEFKRTAFTGR</sequence>
<dbReference type="EMBL" id="JAVRHQ010000001">
    <property type="protein sequence ID" value="MDT0641661.1"/>
    <property type="molecule type" value="Genomic_DNA"/>
</dbReference>
<keyword evidence="3" id="KW-0808">Transferase</keyword>
<dbReference type="RefSeq" id="WP_311533363.1">
    <property type="nucleotide sequence ID" value="NZ_JAVRHQ010000001.1"/>
</dbReference>
<dbReference type="InterPro" id="IPR001537">
    <property type="entry name" value="SpoU_MeTrfase"/>
</dbReference>
<keyword evidence="2 6" id="KW-0489">Methyltransferase</keyword>
<accession>A0ABU3C5Q3</accession>
<dbReference type="PANTHER" id="PTHR43191:SF2">
    <property type="entry name" value="RRNA METHYLTRANSFERASE 3, MITOCHONDRIAL"/>
    <property type="match status" value="1"/>
</dbReference>
<evidence type="ECO:0000256" key="3">
    <source>
        <dbReference type="ARBA" id="ARBA00022679"/>
    </source>
</evidence>
<dbReference type="InterPro" id="IPR029064">
    <property type="entry name" value="Ribosomal_eL30-like_sf"/>
</dbReference>
<organism evidence="6 7">
    <name type="scientific">Autumnicola tepida</name>
    <dbReference type="NCBI Taxonomy" id="3075595"/>
    <lineage>
        <taxon>Bacteria</taxon>
        <taxon>Pseudomonadati</taxon>
        <taxon>Bacteroidota</taxon>
        <taxon>Flavobacteriia</taxon>
        <taxon>Flavobacteriales</taxon>
        <taxon>Flavobacteriaceae</taxon>
        <taxon>Autumnicola</taxon>
    </lineage>
</organism>
<dbReference type="GO" id="GO:0032259">
    <property type="term" value="P:methylation"/>
    <property type="evidence" value="ECO:0007669"/>
    <property type="project" value="UniProtKB-KW"/>
</dbReference>
<dbReference type="Pfam" id="PF00588">
    <property type="entry name" value="SpoU_methylase"/>
    <property type="match status" value="1"/>
</dbReference>
<comment type="caution">
    <text evidence="6">The sequence shown here is derived from an EMBL/GenBank/DDBJ whole genome shotgun (WGS) entry which is preliminary data.</text>
</comment>
<gene>
    <name evidence="6" type="ORF">RM553_02340</name>
</gene>
<proteinExistence type="inferred from homology"/>
<feature type="domain" description="MRM3-like substrate binding" evidence="5">
    <location>
        <begin position="5"/>
        <end position="82"/>
    </location>
</feature>
<dbReference type="Proteomes" id="UP001262889">
    <property type="component" value="Unassembled WGS sequence"/>
</dbReference>
<dbReference type="Gene3D" id="3.30.1330.30">
    <property type="match status" value="1"/>
</dbReference>
<dbReference type="InterPro" id="IPR029028">
    <property type="entry name" value="Alpha/beta_knot_MTases"/>
</dbReference>
<evidence type="ECO:0000313" key="7">
    <source>
        <dbReference type="Proteomes" id="UP001262889"/>
    </source>
</evidence>
<dbReference type="Pfam" id="PF22435">
    <property type="entry name" value="MRM3-like_sub_bind"/>
    <property type="match status" value="1"/>
</dbReference>
<comment type="similarity">
    <text evidence="1">Belongs to the class IV-like SAM-binding methyltransferase superfamily. RNA methyltransferase TrmH family.</text>
</comment>
<feature type="domain" description="tRNA/rRNA methyltransferase SpoU type" evidence="4">
    <location>
        <begin position="97"/>
        <end position="236"/>
    </location>
</feature>
<evidence type="ECO:0000259" key="4">
    <source>
        <dbReference type="Pfam" id="PF00588"/>
    </source>
</evidence>
<evidence type="ECO:0000313" key="6">
    <source>
        <dbReference type="EMBL" id="MDT0641661.1"/>
    </source>
</evidence>
<dbReference type="InterPro" id="IPR051259">
    <property type="entry name" value="rRNA_Methyltransferase"/>
</dbReference>
<keyword evidence="7" id="KW-1185">Reference proteome</keyword>
<dbReference type="GO" id="GO:0008168">
    <property type="term" value="F:methyltransferase activity"/>
    <property type="evidence" value="ECO:0007669"/>
    <property type="project" value="UniProtKB-KW"/>
</dbReference>
<dbReference type="CDD" id="cd18109">
    <property type="entry name" value="SpoU-like_RNA-MTase"/>
    <property type="match status" value="1"/>
</dbReference>
<evidence type="ECO:0000256" key="1">
    <source>
        <dbReference type="ARBA" id="ARBA00007228"/>
    </source>
</evidence>
<protein>
    <submittedName>
        <fullName evidence="6">RNA methyltransferase</fullName>
    </submittedName>
</protein>
<dbReference type="InterPro" id="IPR053888">
    <property type="entry name" value="MRM3-like_sub_bind"/>
</dbReference>
<evidence type="ECO:0000256" key="2">
    <source>
        <dbReference type="ARBA" id="ARBA00022603"/>
    </source>
</evidence>
<dbReference type="SUPFAM" id="SSF75217">
    <property type="entry name" value="alpha/beta knot"/>
    <property type="match status" value="1"/>
</dbReference>
<dbReference type="SUPFAM" id="SSF55315">
    <property type="entry name" value="L30e-like"/>
    <property type="match status" value="1"/>
</dbReference>
<dbReference type="InterPro" id="IPR029026">
    <property type="entry name" value="tRNA_m1G_MTases_N"/>
</dbReference>